<dbReference type="InterPro" id="IPR036291">
    <property type="entry name" value="NAD(P)-bd_dom_sf"/>
</dbReference>
<dbReference type="AlphaFoldDB" id="A0A0G4G428"/>
<proteinExistence type="inferred from homology"/>
<reference evidence="3 4" key="1">
    <citation type="submission" date="2014-11" db="EMBL/GenBank/DDBJ databases">
        <authorList>
            <person name="Zhu J."/>
            <person name="Qi W."/>
            <person name="Song R."/>
        </authorList>
    </citation>
    <scope>NUCLEOTIDE SEQUENCE [LARGE SCALE GENOMIC DNA]</scope>
</reference>
<evidence type="ECO:0000313" key="4">
    <source>
        <dbReference type="Proteomes" id="UP000041254"/>
    </source>
</evidence>
<comment type="similarity">
    <text evidence="1">Belongs to the short-chain dehydrogenases/reductases (SDR) family.</text>
</comment>
<dbReference type="Proteomes" id="UP000041254">
    <property type="component" value="Unassembled WGS sequence"/>
</dbReference>
<evidence type="ECO:0000256" key="2">
    <source>
        <dbReference type="ARBA" id="ARBA00023002"/>
    </source>
</evidence>
<sequence>MVLNYLLGKPGPVTGYGSATTAAQVAADNAERIKGRVFIVTGSSAGLGLETATVLTKEGGHVILACRPGQKADQALQSIKEKVPEGQVELMPLDLGSTASIKKFAAEFKSKGTPLHVLINNAGVMACPYGLTEDGFEMQLGTNHFGHFLLTHLLLDKLKGSGDDCRVVCVSSEAHKLTPKGGIKFDDLKYEQNYSPWYSYGQSKLANVLYASELQRRLKADGVTNVTAYSLHPGGIMTDLQRHTGGAMGYLLWGLDSCGLFKSIPQGAATSVTCATSDKVLPHAGGYFEDCNPVKPSAYGQDAEMAKKLWEVTEKELEPFMK</sequence>
<keyword evidence="2" id="KW-0560">Oxidoreductase</keyword>
<dbReference type="OrthoDB" id="1274115at2759"/>
<dbReference type="PANTHER" id="PTHR24320">
    <property type="entry name" value="RETINOL DEHYDROGENASE"/>
    <property type="match status" value="1"/>
</dbReference>
<dbReference type="PANTHER" id="PTHR24320:SF227">
    <property type="entry name" value="RETINOL DEHYDROGENASE 11"/>
    <property type="match status" value="1"/>
</dbReference>
<dbReference type="Pfam" id="PF00106">
    <property type="entry name" value="adh_short"/>
    <property type="match status" value="1"/>
</dbReference>
<dbReference type="CDD" id="cd05327">
    <property type="entry name" value="retinol-DH_like_SDR_c_like"/>
    <property type="match status" value="1"/>
</dbReference>
<accession>A0A0G4G428</accession>
<gene>
    <name evidence="3" type="ORF">Vbra_16914</name>
</gene>
<dbReference type="GO" id="GO:0016491">
    <property type="term" value="F:oxidoreductase activity"/>
    <property type="evidence" value="ECO:0007669"/>
    <property type="project" value="UniProtKB-KW"/>
</dbReference>
<evidence type="ECO:0000313" key="3">
    <source>
        <dbReference type="EMBL" id="CEM22840.1"/>
    </source>
</evidence>
<organism evidence="3 4">
    <name type="scientific">Vitrella brassicaformis (strain CCMP3155)</name>
    <dbReference type="NCBI Taxonomy" id="1169540"/>
    <lineage>
        <taxon>Eukaryota</taxon>
        <taxon>Sar</taxon>
        <taxon>Alveolata</taxon>
        <taxon>Colpodellida</taxon>
        <taxon>Vitrellaceae</taxon>
        <taxon>Vitrella</taxon>
    </lineage>
</organism>
<dbReference type="SUPFAM" id="SSF51735">
    <property type="entry name" value="NAD(P)-binding Rossmann-fold domains"/>
    <property type="match status" value="1"/>
</dbReference>
<keyword evidence="4" id="KW-1185">Reference proteome</keyword>
<dbReference type="EMBL" id="CDMY01000560">
    <property type="protein sequence ID" value="CEM22840.1"/>
    <property type="molecule type" value="Genomic_DNA"/>
</dbReference>
<name>A0A0G4G428_VITBC</name>
<dbReference type="InterPro" id="IPR002347">
    <property type="entry name" value="SDR_fam"/>
</dbReference>
<dbReference type="PRINTS" id="PR00081">
    <property type="entry name" value="GDHRDH"/>
</dbReference>
<dbReference type="VEuPathDB" id="CryptoDB:Vbra_16914"/>
<dbReference type="STRING" id="1169540.A0A0G4G428"/>
<dbReference type="OMA" id="PPAEKYW"/>
<dbReference type="FunCoup" id="A0A0G4G428">
    <property type="interactions" value="10"/>
</dbReference>
<dbReference type="PhylomeDB" id="A0A0G4G428"/>
<dbReference type="Gene3D" id="3.40.50.720">
    <property type="entry name" value="NAD(P)-binding Rossmann-like Domain"/>
    <property type="match status" value="1"/>
</dbReference>
<protein>
    <submittedName>
        <fullName evidence="3">Uncharacterized protein</fullName>
    </submittedName>
</protein>
<evidence type="ECO:0000256" key="1">
    <source>
        <dbReference type="ARBA" id="ARBA00006484"/>
    </source>
</evidence>
<dbReference type="InParanoid" id="A0A0G4G428"/>